<proteinExistence type="predicted"/>
<dbReference type="Proteomes" id="UP001332243">
    <property type="component" value="Unassembled WGS sequence"/>
</dbReference>
<keyword evidence="2" id="KW-1185">Reference proteome</keyword>
<name>A0ABU7S676_9ACTN</name>
<gene>
    <name evidence="1" type="ORF">V1633_36425</name>
</gene>
<accession>A0ABU7S676</accession>
<evidence type="ECO:0000313" key="2">
    <source>
        <dbReference type="Proteomes" id="UP001332243"/>
    </source>
</evidence>
<reference evidence="1 2" key="1">
    <citation type="submission" date="2024-01" db="EMBL/GenBank/DDBJ databases">
        <title>Genome insights into Plantactinospora sonchi sp. nov.</title>
        <authorList>
            <person name="Wang L."/>
        </authorList>
    </citation>
    <scope>NUCLEOTIDE SEQUENCE [LARGE SCALE GENOMIC DNA]</scope>
    <source>
        <strain evidence="1 2">NEAU-QY2</strain>
    </source>
</reference>
<evidence type="ECO:0000313" key="1">
    <source>
        <dbReference type="EMBL" id="MEE6263949.1"/>
    </source>
</evidence>
<organism evidence="1 2">
    <name type="scientific">Plantactinospora sonchi</name>
    <dbReference type="NCBI Taxonomy" id="1544735"/>
    <lineage>
        <taxon>Bacteria</taxon>
        <taxon>Bacillati</taxon>
        <taxon>Actinomycetota</taxon>
        <taxon>Actinomycetes</taxon>
        <taxon>Micromonosporales</taxon>
        <taxon>Micromonosporaceae</taxon>
        <taxon>Plantactinospora</taxon>
    </lineage>
</organism>
<sequence>MLDDEVGYLVGVLTKHNSRPPTVDDVTRFANSWLDQMSDPDRLRKRHMYGSYSTEMLVLAACRTAERL</sequence>
<comment type="caution">
    <text evidence="1">The sequence shown here is derived from an EMBL/GenBank/DDBJ whole genome shotgun (WGS) entry which is preliminary data.</text>
</comment>
<dbReference type="EMBL" id="JAZGQK010000047">
    <property type="protein sequence ID" value="MEE6263949.1"/>
    <property type="molecule type" value="Genomic_DNA"/>
</dbReference>
<dbReference type="RefSeq" id="WP_331218742.1">
    <property type="nucleotide sequence ID" value="NZ_JAZGQK010000047.1"/>
</dbReference>
<protein>
    <submittedName>
        <fullName evidence="1">Uncharacterized protein</fullName>
    </submittedName>
</protein>